<sequence>MTEAKSTRQVRRGRLFPHIQWSPQKIAQSKAETEALYQRCQLIFDRLQPQLIKTHNNSYIVIEPDSGNYILDNDKIAILHKVRQTYPNTKTFLFRIDETGVSGTI</sequence>
<comment type="caution">
    <text evidence="1">The sequence shown here is derived from an EMBL/GenBank/DDBJ whole genome shotgun (WGS) entry which is preliminary data.</text>
</comment>
<name>A0A951PNN1_9CYAN</name>
<gene>
    <name evidence="1" type="ORF">KME25_23080</name>
</gene>
<dbReference type="Proteomes" id="UP000753908">
    <property type="component" value="Unassembled WGS sequence"/>
</dbReference>
<evidence type="ECO:0008006" key="3">
    <source>
        <dbReference type="Google" id="ProtNLM"/>
    </source>
</evidence>
<reference evidence="1" key="2">
    <citation type="journal article" date="2022" name="Microbiol. Resour. Announc.">
        <title>Metagenome Sequencing to Explore Phylogenomics of Terrestrial Cyanobacteria.</title>
        <authorList>
            <person name="Ward R.D."/>
            <person name="Stajich J.E."/>
            <person name="Johansen J.R."/>
            <person name="Huntemann M."/>
            <person name="Clum A."/>
            <person name="Foster B."/>
            <person name="Foster B."/>
            <person name="Roux S."/>
            <person name="Palaniappan K."/>
            <person name="Varghese N."/>
            <person name="Mukherjee S."/>
            <person name="Reddy T.B.K."/>
            <person name="Daum C."/>
            <person name="Copeland A."/>
            <person name="Chen I.A."/>
            <person name="Ivanova N.N."/>
            <person name="Kyrpides N.C."/>
            <person name="Shapiro N."/>
            <person name="Eloe-Fadrosh E.A."/>
            <person name="Pietrasiak N."/>
        </authorList>
    </citation>
    <scope>NUCLEOTIDE SEQUENCE</scope>
    <source>
        <strain evidence="1">CPER-KK1</strain>
    </source>
</reference>
<evidence type="ECO:0000313" key="2">
    <source>
        <dbReference type="Proteomes" id="UP000753908"/>
    </source>
</evidence>
<evidence type="ECO:0000313" key="1">
    <source>
        <dbReference type="EMBL" id="MBW4547295.1"/>
    </source>
</evidence>
<reference evidence="1" key="1">
    <citation type="submission" date="2021-05" db="EMBL/GenBank/DDBJ databases">
        <authorList>
            <person name="Pietrasiak N."/>
            <person name="Ward R."/>
            <person name="Stajich J.E."/>
            <person name="Kurbessoian T."/>
        </authorList>
    </citation>
    <scope>NUCLEOTIDE SEQUENCE</scope>
    <source>
        <strain evidence="1">CPER-KK1</strain>
    </source>
</reference>
<proteinExistence type="predicted"/>
<organism evidence="1 2">
    <name type="scientific">Symplocastrum torsivum CPER-KK1</name>
    <dbReference type="NCBI Taxonomy" id="450513"/>
    <lineage>
        <taxon>Bacteria</taxon>
        <taxon>Bacillati</taxon>
        <taxon>Cyanobacteriota</taxon>
        <taxon>Cyanophyceae</taxon>
        <taxon>Oscillatoriophycideae</taxon>
        <taxon>Oscillatoriales</taxon>
        <taxon>Microcoleaceae</taxon>
        <taxon>Symplocastrum</taxon>
    </lineage>
</organism>
<dbReference type="AlphaFoldDB" id="A0A951PNN1"/>
<dbReference type="EMBL" id="JAHHIF010000038">
    <property type="protein sequence ID" value="MBW4547295.1"/>
    <property type="molecule type" value="Genomic_DNA"/>
</dbReference>
<accession>A0A951PNN1</accession>
<protein>
    <recommendedName>
        <fullName evidence="3">DUF5678 domain-containing protein</fullName>
    </recommendedName>
</protein>